<evidence type="ECO:0000259" key="10">
    <source>
        <dbReference type="PROSITE" id="PS50026"/>
    </source>
</evidence>
<keyword evidence="8" id="KW-0472">Membrane</keyword>
<dbReference type="Bgee" id="ENSLOCG00000018091">
    <property type="expression patterns" value="Expressed in zone of skin and 13 other cell types or tissues"/>
</dbReference>
<dbReference type="STRING" id="7918.ENSLOCP00000022192"/>
<dbReference type="EMBL" id="AHAT01031944">
    <property type="status" value="NOT_ANNOTATED_CDS"/>
    <property type="molecule type" value="Genomic_DNA"/>
</dbReference>
<dbReference type="InterPro" id="IPR000372">
    <property type="entry name" value="LRRNT"/>
</dbReference>
<feature type="disulfide bond" evidence="6">
    <location>
        <begin position="437"/>
        <end position="446"/>
    </location>
</feature>
<proteinExistence type="predicted"/>
<evidence type="ECO:0000256" key="8">
    <source>
        <dbReference type="SAM" id="Phobius"/>
    </source>
</evidence>
<evidence type="ECO:0000256" key="3">
    <source>
        <dbReference type="ARBA" id="ARBA00022737"/>
    </source>
</evidence>
<protein>
    <submittedName>
        <fullName evidence="12">Vasorin a</fullName>
    </submittedName>
</protein>
<evidence type="ECO:0000256" key="9">
    <source>
        <dbReference type="SAM" id="SignalP"/>
    </source>
</evidence>
<dbReference type="SMART" id="SM00082">
    <property type="entry name" value="LRRCT"/>
    <property type="match status" value="1"/>
</dbReference>
<dbReference type="PROSITE" id="PS50026">
    <property type="entry name" value="EGF_3"/>
    <property type="match status" value="1"/>
</dbReference>
<keyword evidence="3" id="KW-0677">Repeat</keyword>
<dbReference type="SUPFAM" id="SSF57196">
    <property type="entry name" value="EGF/Laminin"/>
    <property type="match status" value="1"/>
</dbReference>
<dbReference type="InterPro" id="IPR003591">
    <property type="entry name" value="Leu-rich_rpt_typical-subtyp"/>
</dbReference>
<dbReference type="CDD" id="cd00054">
    <property type="entry name" value="EGF_CA"/>
    <property type="match status" value="1"/>
</dbReference>
<reference evidence="12" key="2">
    <citation type="submission" date="2025-08" db="UniProtKB">
        <authorList>
            <consortium name="Ensembl"/>
        </authorList>
    </citation>
    <scope>IDENTIFICATION</scope>
</reference>
<dbReference type="InParanoid" id="W5NNI3"/>
<keyword evidence="2 9" id="KW-0732">Signal</keyword>
<dbReference type="SMART" id="SM00013">
    <property type="entry name" value="LRRNT"/>
    <property type="match status" value="2"/>
</dbReference>
<dbReference type="Proteomes" id="UP000018468">
    <property type="component" value="Linkage group LG13"/>
</dbReference>
<dbReference type="SMART" id="SM00369">
    <property type="entry name" value="LRR_TYP"/>
    <property type="match status" value="7"/>
</dbReference>
<name>W5NNI3_LEPOC</name>
<dbReference type="Gene3D" id="2.10.25.10">
    <property type="entry name" value="Laminin"/>
    <property type="match status" value="1"/>
</dbReference>
<evidence type="ECO:0000313" key="13">
    <source>
        <dbReference type="Proteomes" id="UP000018468"/>
    </source>
</evidence>
<keyword evidence="8" id="KW-0812">Transmembrane</keyword>
<dbReference type="SUPFAM" id="SSF52058">
    <property type="entry name" value="L domain-like"/>
    <property type="match status" value="1"/>
</dbReference>
<dbReference type="FunCoup" id="W5NNI3">
    <property type="interactions" value="781"/>
</dbReference>
<dbReference type="FunFam" id="3.80.10.10:FF:000082">
    <property type="entry name" value="Leucine-rich repeat-containing 24"/>
    <property type="match status" value="1"/>
</dbReference>
<dbReference type="eggNOG" id="KOG0619">
    <property type="taxonomic scope" value="Eukaryota"/>
</dbReference>
<feature type="domain" description="Fibronectin type-III" evidence="11">
    <location>
        <begin position="455"/>
        <end position="569"/>
    </location>
</feature>
<evidence type="ECO:0000313" key="12">
    <source>
        <dbReference type="Ensembl" id="ENSLOCP00000022192.1"/>
    </source>
</evidence>
<dbReference type="PROSITE" id="PS51450">
    <property type="entry name" value="LRR"/>
    <property type="match status" value="3"/>
</dbReference>
<dbReference type="OMA" id="NEETRCH"/>
<feature type="chain" id="PRO_5004867983" evidence="9">
    <location>
        <begin position="25"/>
        <end position="667"/>
    </location>
</feature>
<dbReference type="HOGENOM" id="CLU_432517_0_0_1"/>
<keyword evidence="6" id="KW-0245">EGF-like domain</keyword>
<dbReference type="PROSITE" id="PS50853">
    <property type="entry name" value="FN3"/>
    <property type="match status" value="1"/>
</dbReference>
<dbReference type="FunFam" id="3.80.10.10:FF:000211">
    <property type="entry name" value="vasorin"/>
    <property type="match status" value="1"/>
</dbReference>
<feature type="signal peptide" evidence="9">
    <location>
        <begin position="1"/>
        <end position="24"/>
    </location>
</feature>
<evidence type="ECO:0000256" key="7">
    <source>
        <dbReference type="SAM" id="MobiDB-lite"/>
    </source>
</evidence>
<keyword evidence="5" id="KW-0325">Glycoprotein</keyword>
<evidence type="ECO:0000256" key="5">
    <source>
        <dbReference type="ARBA" id="ARBA00023180"/>
    </source>
</evidence>
<dbReference type="InterPro" id="IPR050333">
    <property type="entry name" value="SLRP"/>
</dbReference>
<dbReference type="AlphaFoldDB" id="W5NNI3"/>
<dbReference type="InterPro" id="IPR003961">
    <property type="entry name" value="FN3_dom"/>
</dbReference>
<accession>W5NNI3</accession>
<reference evidence="12" key="3">
    <citation type="submission" date="2025-09" db="UniProtKB">
        <authorList>
            <consortium name="Ensembl"/>
        </authorList>
    </citation>
    <scope>IDENTIFICATION</scope>
</reference>
<dbReference type="PANTHER" id="PTHR45712:SF22">
    <property type="entry name" value="INSULIN-LIKE GROWTH FACTOR-BINDING PROTEIN COMPLEX ACID LABILE SUBUNIT"/>
    <property type="match status" value="1"/>
</dbReference>
<evidence type="ECO:0000256" key="6">
    <source>
        <dbReference type="PROSITE-ProRule" id="PRU00076"/>
    </source>
</evidence>
<evidence type="ECO:0000256" key="2">
    <source>
        <dbReference type="ARBA" id="ARBA00022729"/>
    </source>
</evidence>
<feature type="domain" description="EGF-like" evidence="10">
    <location>
        <begin position="410"/>
        <end position="447"/>
    </location>
</feature>
<feature type="region of interest" description="Disordered" evidence="7">
    <location>
        <begin position="382"/>
        <end position="409"/>
    </location>
</feature>
<sequence>CIPAAETMRCLLLLLLCPTVFTDACPRGCSCSNPSNIFCINSQLKSMPEGLPEDTKNLFLFQNGISSLSAEKFAGLDSLELLDLSQNLVSELPSQVFRPLSSLRNLDLSSNEIVEISRGSFAGLGLLERLYLNGNRIKSIHPSAFDGLGHLLELKLQNNQLTTLPALHVPKLLLLDISFNKIPSLRPEDLQTVNLESLKMAGMGLSYLDDNLLKSLGNLHDLDLSKNQLKAVPAALKQARGLTKLSLAGNTQVIQLKKEDFQNLESLQELDLSNLNLQGFPEGFLQLFSRLHTLSVAENPFNCICPLAWFPPWVQSSKVHLQRNEETRCHFPLLNAGKILKTLEHKEFGCPTTTTMMTTTFTTTTPDPPVISTLSTTTMTITTSSESPLADDERSPPPGSPEPNSSSDPDVWFCPSNICLNGGSCQLDHKGNLECTCPTGSWGLYCEEKEDTTLPVSTPTVTTEPAISPRAATSTSILVDLHRYIQARPQLRGIRLTYKNLSGPDKRPVQISVPASYPEYTLRGLRPNSTYHICASPLAEPGKEDSFCMVARTSSVPQTPAPVTQTKDAELTAMIIPLVAVVLLIAVAAAGATYYVRRRRAKGHPDLGADPCPLELEGVKACLENGALPQKTPELSQPQNGLEYEVPLMQGQNPANNNVAVLKPSYF</sequence>
<dbReference type="InterPro" id="IPR000483">
    <property type="entry name" value="Cys-rich_flank_reg_C"/>
</dbReference>
<evidence type="ECO:0000259" key="11">
    <source>
        <dbReference type="PROSITE" id="PS50853"/>
    </source>
</evidence>
<dbReference type="PROSITE" id="PS00022">
    <property type="entry name" value="EGF_1"/>
    <property type="match status" value="1"/>
</dbReference>
<reference evidence="13" key="1">
    <citation type="submission" date="2011-12" db="EMBL/GenBank/DDBJ databases">
        <title>The Draft Genome of Lepisosteus oculatus.</title>
        <authorList>
            <consortium name="The Broad Institute Genome Assembly &amp; Analysis Group"/>
            <consortium name="Computational R&amp;D Group"/>
            <consortium name="and Sequencing Platform"/>
            <person name="Di Palma F."/>
            <person name="Alfoldi J."/>
            <person name="Johnson J."/>
            <person name="Berlin A."/>
            <person name="Gnerre S."/>
            <person name="Jaffe D."/>
            <person name="MacCallum I."/>
            <person name="Young S."/>
            <person name="Walker B.J."/>
            <person name="Lander E.S."/>
            <person name="Lindblad-Toh K."/>
        </authorList>
    </citation>
    <scope>NUCLEOTIDE SEQUENCE [LARGE SCALE GENOMIC DNA]</scope>
</reference>
<dbReference type="Gene3D" id="2.60.40.10">
    <property type="entry name" value="Immunoglobulins"/>
    <property type="match status" value="1"/>
</dbReference>
<dbReference type="Pfam" id="PF13855">
    <property type="entry name" value="LRR_8"/>
    <property type="match status" value="1"/>
</dbReference>
<keyword evidence="13" id="KW-1185">Reference proteome</keyword>
<keyword evidence="4 6" id="KW-1015">Disulfide bond</keyword>
<dbReference type="InterPro" id="IPR000742">
    <property type="entry name" value="EGF"/>
</dbReference>
<dbReference type="InterPro" id="IPR013783">
    <property type="entry name" value="Ig-like_fold"/>
</dbReference>
<comment type="caution">
    <text evidence="6">Lacks conserved residue(s) required for the propagation of feature annotation.</text>
</comment>
<feature type="transmembrane region" description="Helical" evidence="8">
    <location>
        <begin position="574"/>
        <end position="596"/>
    </location>
</feature>
<dbReference type="PANTHER" id="PTHR45712">
    <property type="entry name" value="AGAP008170-PA"/>
    <property type="match status" value="1"/>
</dbReference>
<keyword evidence="8" id="KW-1133">Transmembrane helix</keyword>
<dbReference type="Ensembl" id="ENSLOCT00000022233.1">
    <property type="protein sequence ID" value="ENSLOCP00000022192.1"/>
    <property type="gene ID" value="ENSLOCG00000018091.1"/>
</dbReference>
<dbReference type="InterPro" id="IPR032675">
    <property type="entry name" value="LRR_dom_sf"/>
</dbReference>
<dbReference type="SUPFAM" id="SSF49265">
    <property type="entry name" value="Fibronectin type III"/>
    <property type="match status" value="1"/>
</dbReference>
<evidence type="ECO:0000256" key="4">
    <source>
        <dbReference type="ARBA" id="ARBA00023157"/>
    </source>
</evidence>
<dbReference type="Gene3D" id="3.80.10.10">
    <property type="entry name" value="Ribonuclease Inhibitor"/>
    <property type="match status" value="2"/>
</dbReference>
<keyword evidence="1" id="KW-0433">Leucine-rich repeat</keyword>
<organism evidence="12 13">
    <name type="scientific">Lepisosteus oculatus</name>
    <name type="common">Spotted gar</name>
    <dbReference type="NCBI Taxonomy" id="7918"/>
    <lineage>
        <taxon>Eukaryota</taxon>
        <taxon>Metazoa</taxon>
        <taxon>Chordata</taxon>
        <taxon>Craniata</taxon>
        <taxon>Vertebrata</taxon>
        <taxon>Euteleostomi</taxon>
        <taxon>Actinopterygii</taxon>
        <taxon>Neopterygii</taxon>
        <taxon>Holostei</taxon>
        <taxon>Semionotiformes</taxon>
        <taxon>Lepisosteidae</taxon>
        <taxon>Lepisosteus</taxon>
    </lineage>
</organism>
<dbReference type="InterPro" id="IPR036116">
    <property type="entry name" value="FN3_sf"/>
</dbReference>
<evidence type="ECO:0000256" key="1">
    <source>
        <dbReference type="ARBA" id="ARBA00022614"/>
    </source>
</evidence>
<dbReference type="InterPro" id="IPR001611">
    <property type="entry name" value="Leu-rich_rpt"/>
</dbReference>
<dbReference type="GeneTree" id="ENSGT00940000159318"/>
<dbReference type="SMART" id="SM00364">
    <property type="entry name" value="LRR_BAC"/>
    <property type="match status" value="5"/>
</dbReference>